<dbReference type="EMBL" id="MDHN01000004">
    <property type="protein sequence ID" value="OFC72437.1"/>
    <property type="molecule type" value="Genomic_DNA"/>
</dbReference>
<gene>
    <name evidence="1" type="ORF">BFC18_02405</name>
</gene>
<organism evidence="1 2">
    <name type="scientific">Alteromonas confluentis</name>
    <dbReference type="NCBI Taxonomy" id="1656094"/>
    <lineage>
        <taxon>Bacteria</taxon>
        <taxon>Pseudomonadati</taxon>
        <taxon>Pseudomonadota</taxon>
        <taxon>Gammaproteobacteria</taxon>
        <taxon>Alteromonadales</taxon>
        <taxon>Alteromonadaceae</taxon>
        <taxon>Alteromonas/Salinimonas group</taxon>
        <taxon>Alteromonas</taxon>
    </lineage>
</organism>
<dbReference type="SUPFAM" id="SSF48403">
    <property type="entry name" value="Ankyrin repeat"/>
    <property type="match status" value="1"/>
</dbReference>
<proteinExistence type="predicted"/>
<name>A0A1E7ZG01_9ALTE</name>
<evidence type="ECO:0000313" key="2">
    <source>
        <dbReference type="Proteomes" id="UP000175691"/>
    </source>
</evidence>
<dbReference type="STRING" id="1656094.BFC18_02405"/>
<comment type="caution">
    <text evidence="1">The sequence shown here is derived from an EMBL/GenBank/DDBJ whole genome shotgun (WGS) entry which is preliminary data.</text>
</comment>
<sequence length="636" mass="71937">MLVGAYFLLATSDEEPLQDGLDVIKTSDGKIFIGDLNVMSAPQPSSDVSWSEPSESRCDNLERLVEQASRMFGQAIDADTLLSEGNSIDDVTLLIQAMKNENFAREWRDVKRKEAAKLSQLDKSLNEQFQALLSDKLRASGLSVVTKIPSPWLKQAIEANQPFTKYQDKEVSPEDIAWLIGQENIDDSRLKEAFALMSEPEAMLSSNVQLMEFRQATNILDAAAMKGRPALAEWLLNQGVSPVEDAYLGGTLDFALRGLQGMFSISWPVEEDKPEIVSESVPQQTIAAQLALIQRLQGLGLELHGEYYVGKSTKTLNSYFAVNLFYIERVAIDYIEQQYGVNLLSIPQAPPLSSATSEDIIASYKQAKAEEITKVAGQDYETQLASCKQFRERIAIKWKPETLHTADFQDSTQDELFTKAPELVSCQREMLQRRHRSRFRADGDIDIYPIVRLISKKDYEAAFALVAENPSVTDEVVYDMLDRAYQPMLNAGLIPTELDYSYRFSLRFAKLAEQGFDLQQPDKYGRSLLYVAASQWSPEQMEYLVEQRVPYYHLPDAPDPLYLVLYYIATRNKQDYQQMLEAVMSYDPPITPMHLSQMQVLKLRSPEVYAAIEAQFPQLGVEGADTEYPSYTCYLD</sequence>
<evidence type="ECO:0000313" key="1">
    <source>
        <dbReference type="EMBL" id="OFC72437.1"/>
    </source>
</evidence>
<dbReference type="AlphaFoldDB" id="A0A1E7ZG01"/>
<keyword evidence="2" id="KW-1185">Reference proteome</keyword>
<dbReference type="InterPro" id="IPR036770">
    <property type="entry name" value="Ankyrin_rpt-contain_sf"/>
</dbReference>
<accession>A0A1E7ZG01</accession>
<protein>
    <submittedName>
        <fullName evidence="1">Uncharacterized protein</fullName>
    </submittedName>
</protein>
<reference evidence="1 2" key="1">
    <citation type="submission" date="2016-08" db="EMBL/GenBank/DDBJ databases">
        <authorList>
            <person name="Seilhamer J.J."/>
        </authorList>
    </citation>
    <scope>NUCLEOTIDE SEQUENCE [LARGE SCALE GENOMIC DNA]</scope>
    <source>
        <strain evidence="1 2">KCTC 42603</strain>
    </source>
</reference>
<dbReference type="Proteomes" id="UP000175691">
    <property type="component" value="Unassembled WGS sequence"/>
</dbReference>